<comment type="caution">
    <text evidence="5">The sequence shown here is derived from an EMBL/GenBank/DDBJ whole genome shotgun (WGS) entry which is preliminary data.</text>
</comment>
<dbReference type="InterPro" id="IPR000653">
    <property type="entry name" value="DegT/StrS_aminotransferase"/>
</dbReference>
<feature type="active site" description="Proton acceptor" evidence="2">
    <location>
        <position position="210"/>
    </location>
</feature>
<dbReference type="RefSeq" id="WP_010852181.1">
    <property type="nucleotide sequence ID" value="NZ_AQHR01000001.1"/>
</dbReference>
<dbReference type="PATRIC" id="fig|1288963.3.peg.26"/>
<dbReference type="InterPro" id="IPR015421">
    <property type="entry name" value="PyrdxlP-dep_Trfase_major"/>
</dbReference>
<dbReference type="GO" id="GO:0030170">
    <property type="term" value="F:pyridoxal phosphate binding"/>
    <property type="evidence" value="ECO:0007669"/>
    <property type="project" value="TreeGrafter"/>
</dbReference>
<dbReference type="GO" id="GO:0000271">
    <property type="term" value="P:polysaccharide biosynthetic process"/>
    <property type="evidence" value="ECO:0007669"/>
    <property type="project" value="TreeGrafter"/>
</dbReference>
<evidence type="ECO:0000256" key="1">
    <source>
        <dbReference type="ARBA" id="ARBA00037999"/>
    </source>
</evidence>
<dbReference type="InterPro" id="IPR015422">
    <property type="entry name" value="PyrdxlP-dep_Trfase_small"/>
</dbReference>
<dbReference type="AlphaFoldDB" id="R7ZZH6"/>
<evidence type="ECO:0000256" key="4">
    <source>
        <dbReference type="RuleBase" id="RU004508"/>
    </source>
</evidence>
<dbReference type="OrthoDB" id="9810913at2"/>
<dbReference type="SUPFAM" id="SSF53383">
    <property type="entry name" value="PLP-dependent transferases"/>
    <property type="match status" value="1"/>
</dbReference>
<dbReference type="Gene3D" id="3.40.640.10">
    <property type="entry name" value="Type I PLP-dependent aspartate aminotransferase-like (Major domain)"/>
    <property type="match status" value="1"/>
</dbReference>
<organism evidence="5 6">
    <name type="scientific">Lunatimonas lonarensis</name>
    <dbReference type="NCBI Taxonomy" id="1232681"/>
    <lineage>
        <taxon>Bacteria</taxon>
        <taxon>Pseudomonadati</taxon>
        <taxon>Bacteroidota</taxon>
        <taxon>Cytophagia</taxon>
        <taxon>Cytophagales</taxon>
        <taxon>Cyclobacteriaceae</taxon>
    </lineage>
</organism>
<evidence type="ECO:0000313" key="6">
    <source>
        <dbReference type="Proteomes" id="UP000013909"/>
    </source>
</evidence>
<keyword evidence="5" id="KW-0808">Transferase</keyword>
<dbReference type="PANTHER" id="PTHR30244">
    <property type="entry name" value="TRANSAMINASE"/>
    <property type="match status" value="1"/>
</dbReference>
<dbReference type="PANTHER" id="PTHR30244:SF34">
    <property type="entry name" value="DTDP-4-AMINO-4,6-DIDEOXYGALACTOSE TRANSAMINASE"/>
    <property type="match status" value="1"/>
</dbReference>
<dbReference type="STRING" id="1232681.ADIS_0026"/>
<dbReference type="CDD" id="cd00616">
    <property type="entry name" value="AHBA_syn"/>
    <property type="match status" value="1"/>
</dbReference>
<dbReference type="Proteomes" id="UP000013909">
    <property type="component" value="Unassembled WGS sequence"/>
</dbReference>
<dbReference type="EMBL" id="AQHR01000001">
    <property type="protein sequence ID" value="EON79459.1"/>
    <property type="molecule type" value="Genomic_DNA"/>
</dbReference>
<dbReference type="GO" id="GO:0008483">
    <property type="term" value="F:transaminase activity"/>
    <property type="evidence" value="ECO:0007669"/>
    <property type="project" value="UniProtKB-KW"/>
</dbReference>
<gene>
    <name evidence="5" type="ORF">ADIS_0026</name>
</gene>
<dbReference type="Pfam" id="PF01041">
    <property type="entry name" value="DegT_DnrJ_EryC1"/>
    <property type="match status" value="1"/>
</dbReference>
<name>R7ZZH6_9BACT</name>
<evidence type="ECO:0000313" key="5">
    <source>
        <dbReference type="EMBL" id="EON79459.1"/>
    </source>
</evidence>
<protein>
    <submittedName>
        <fullName evidence="5">4-keto-6-deoxy-N-Acetyl-D-hexosaminyl-(Lipid carrier) aminotransferase</fullName>
    </submittedName>
</protein>
<dbReference type="InterPro" id="IPR015424">
    <property type="entry name" value="PyrdxlP-dep_Trfase"/>
</dbReference>
<sequence>MEKAIDKARVGFSQGKSAKIWISSPHMGGSEEFYVKRAFESNWVAPHGPNVDAFEEQIVKFTGCGHAVVLSSGTAALHLAMILLGVEKDDYVICQSLTFAASANPIRYQEALPVFVDSEPDTWNLCPQALEDAIKHCLSGKIGARAQLPKAIVAVDLYGMPAKWHEIREVADRYGIPIIEDAAEALGSTYQEKFCGTFGDIGVFSFNGNKIITSSGGGALVSKTKAFVDRALFLSTQAREDYAHYEHTELGYNYRMSNISAGIGLGQMEVLSIRIDQRRRNFARYKAELQEFEGLVFKDEPAGSHSNRWLSTLLVSPDLTAGITREDIRIGLMKSNIEARPIWKPMHLQPLYKEMPFVGGSVASSLFDKGLCLPSGSNLTEDDLARVIACVQETL</sequence>
<keyword evidence="6" id="KW-1185">Reference proteome</keyword>
<evidence type="ECO:0000256" key="3">
    <source>
        <dbReference type="PIRSR" id="PIRSR000390-2"/>
    </source>
</evidence>
<comment type="similarity">
    <text evidence="1 4">Belongs to the DegT/DnrJ/EryC1 family.</text>
</comment>
<reference evidence="5 6" key="1">
    <citation type="submission" date="2013-02" db="EMBL/GenBank/DDBJ databases">
        <title>A novel strain isolated from Lonar lake, Maharashtra, India.</title>
        <authorList>
            <person name="Singh A."/>
        </authorList>
    </citation>
    <scope>NUCLEOTIDE SEQUENCE [LARGE SCALE GENOMIC DNA]</scope>
    <source>
        <strain evidence="5 6">AK24</strain>
    </source>
</reference>
<feature type="modified residue" description="N6-(pyridoxal phosphate)lysine" evidence="3">
    <location>
        <position position="210"/>
    </location>
</feature>
<dbReference type="Gene3D" id="3.90.1150.10">
    <property type="entry name" value="Aspartate Aminotransferase, domain 1"/>
    <property type="match status" value="1"/>
</dbReference>
<dbReference type="PIRSF" id="PIRSF000390">
    <property type="entry name" value="PLP_StrS"/>
    <property type="match status" value="1"/>
</dbReference>
<accession>R7ZZH6</accession>
<evidence type="ECO:0000256" key="2">
    <source>
        <dbReference type="PIRSR" id="PIRSR000390-1"/>
    </source>
</evidence>
<keyword evidence="5" id="KW-0032">Aminotransferase</keyword>
<keyword evidence="3 4" id="KW-0663">Pyridoxal phosphate</keyword>
<proteinExistence type="inferred from homology"/>